<organism evidence="2 3">
    <name type="scientific">Candidatus Accumulibacter phosphatis</name>
    <dbReference type="NCBI Taxonomy" id="327160"/>
    <lineage>
        <taxon>Bacteria</taxon>
        <taxon>Pseudomonadati</taxon>
        <taxon>Pseudomonadota</taxon>
        <taxon>Betaproteobacteria</taxon>
        <taxon>Candidatus Accumulibacter</taxon>
    </lineage>
</organism>
<evidence type="ECO:0000256" key="1">
    <source>
        <dbReference type="SAM" id="MobiDB-lite"/>
    </source>
</evidence>
<reference evidence="2 3" key="1">
    <citation type="submission" date="2014-02" db="EMBL/GenBank/DDBJ databases">
        <title>Expanding our view of genomic diversity in Candidatus Accumulibacter clades.</title>
        <authorList>
            <person name="Skennerton C.T."/>
            <person name="Barr J.J."/>
            <person name="Slater F.R."/>
            <person name="Bond P.L."/>
            <person name="Tyson G.W."/>
        </authorList>
    </citation>
    <scope>NUCLEOTIDE SEQUENCE [LARGE SCALE GENOMIC DNA]</scope>
    <source>
        <strain evidence="3">BA-91</strain>
    </source>
</reference>
<protein>
    <submittedName>
        <fullName evidence="2">Uncharacterized protein</fullName>
    </submittedName>
</protein>
<feature type="region of interest" description="Disordered" evidence="1">
    <location>
        <begin position="1"/>
        <end position="24"/>
    </location>
</feature>
<accession>A0A080LST3</accession>
<sequence>MIDATQRIEDNGAPAREVSRSASSLEQLAGSLKASVERLKV</sequence>
<gene>
    <name evidence="2" type="ORF">AW09_004334</name>
</gene>
<feature type="compositionally biased region" description="Basic and acidic residues" evidence="1">
    <location>
        <begin position="1"/>
        <end position="10"/>
    </location>
</feature>
<name>A0A080LST3_9PROT</name>
<comment type="caution">
    <text evidence="2">The sequence shown here is derived from an EMBL/GenBank/DDBJ whole genome shotgun (WGS) entry which is preliminary data.</text>
</comment>
<dbReference type="Proteomes" id="UP000020077">
    <property type="component" value="Unassembled WGS sequence"/>
</dbReference>
<evidence type="ECO:0000313" key="2">
    <source>
        <dbReference type="EMBL" id="KFB70570.1"/>
    </source>
</evidence>
<proteinExistence type="predicted"/>
<evidence type="ECO:0000313" key="3">
    <source>
        <dbReference type="Proteomes" id="UP000020077"/>
    </source>
</evidence>
<dbReference type="AlphaFoldDB" id="A0A080LST3"/>
<dbReference type="EMBL" id="JDVG02000681">
    <property type="protein sequence ID" value="KFB70570.1"/>
    <property type="molecule type" value="Genomic_DNA"/>
</dbReference>